<comment type="caution">
    <text evidence="1">The sequence shown here is derived from an EMBL/GenBank/DDBJ whole genome shotgun (WGS) entry which is preliminary data.</text>
</comment>
<proteinExistence type="predicted"/>
<dbReference type="Proteomes" id="UP000318801">
    <property type="component" value="Unassembled WGS sequence"/>
</dbReference>
<name>A0A506U3M3_9HYPH</name>
<evidence type="ECO:0000313" key="1">
    <source>
        <dbReference type="EMBL" id="TPW26487.1"/>
    </source>
</evidence>
<gene>
    <name evidence="1" type="ORF">FJU08_22190</name>
</gene>
<sequence length="130" mass="15248">MINEITTYLQEHKSSVTLKPMPHSIIYLITSNKMIKYSISISFLDKFTIFNTILFKGYTLEKNIQKAEDYLTMQNLNNIDIQIDDDGDMTIYSDIVIKSFSDFIRYDKLYEKCIENITDADSGFFPVNWN</sequence>
<evidence type="ECO:0000313" key="2">
    <source>
        <dbReference type="Proteomes" id="UP000318801"/>
    </source>
</evidence>
<dbReference type="EMBL" id="VHLG01000029">
    <property type="protein sequence ID" value="TPW26487.1"/>
    <property type="molecule type" value="Genomic_DNA"/>
</dbReference>
<keyword evidence="2" id="KW-1185">Reference proteome</keyword>
<accession>A0A506U3M3</accession>
<reference evidence="1 2" key="1">
    <citation type="submission" date="2019-06" db="EMBL/GenBank/DDBJ databases">
        <authorList>
            <person name="Li M."/>
        </authorList>
    </citation>
    <scope>NUCLEOTIDE SEQUENCE [LARGE SCALE GENOMIC DNA]</scope>
    <source>
        <strain evidence="1 2">BGMRC2036</strain>
    </source>
</reference>
<dbReference type="RefSeq" id="WP_141151221.1">
    <property type="nucleotide sequence ID" value="NZ_VHLG01000029.1"/>
</dbReference>
<organism evidence="1 2">
    <name type="scientific">Martelella alba</name>
    <dbReference type="NCBI Taxonomy" id="2590451"/>
    <lineage>
        <taxon>Bacteria</taxon>
        <taxon>Pseudomonadati</taxon>
        <taxon>Pseudomonadota</taxon>
        <taxon>Alphaproteobacteria</taxon>
        <taxon>Hyphomicrobiales</taxon>
        <taxon>Aurantimonadaceae</taxon>
        <taxon>Martelella</taxon>
    </lineage>
</organism>
<evidence type="ECO:0008006" key="3">
    <source>
        <dbReference type="Google" id="ProtNLM"/>
    </source>
</evidence>
<protein>
    <recommendedName>
        <fullName evidence="3">YbjN domain-containing protein</fullName>
    </recommendedName>
</protein>
<dbReference type="AlphaFoldDB" id="A0A506U3M3"/>